<keyword evidence="1" id="KW-0808">Transferase</keyword>
<evidence type="ECO:0000256" key="1">
    <source>
        <dbReference type="ARBA" id="ARBA00022679"/>
    </source>
</evidence>
<evidence type="ECO:0000256" key="2">
    <source>
        <dbReference type="ARBA" id="ARBA00022777"/>
    </source>
</evidence>
<feature type="domain" description="Carbohydrate kinase PfkB" evidence="3">
    <location>
        <begin position="27"/>
        <end position="322"/>
    </location>
</feature>
<evidence type="ECO:0000313" key="5">
    <source>
        <dbReference type="Proteomes" id="UP000305654"/>
    </source>
</evidence>
<dbReference type="InterPro" id="IPR011611">
    <property type="entry name" value="PfkB_dom"/>
</dbReference>
<dbReference type="OrthoDB" id="9813569at2"/>
<dbReference type="Proteomes" id="UP000305654">
    <property type="component" value="Unassembled WGS sequence"/>
</dbReference>
<keyword evidence="2 4" id="KW-0418">Kinase</keyword>
<dbReference type="EMBL" id="VCDI01000002">
    <property type="protein sequence ID" value="TLU73046.1"/>
    <property type="molecule type" value="Genomic_DNA"/>
</dbReference>
<dbReference type="SUPFAM" id="SSF53613">
    <property type="entry name" value="Ribokinase-like"/>
    <property type="match status" value="1"/>
</dbReference>
<dbReference type="RefSeq" id="WP_138325119.1">
    <property type="nucleotide sequence ID" value="NZ_VCDI01000002.1"/>
</dbReference>
<dbReference type="PANTHER" id="PTHR10584:SF166">
    <property type="entry name" value="RIBOKINASE"/>
    <property type="match status" value="1"/>
</dbReference>
<accession>A0A5R9JCD6</accession>
<comment type="caution">
    <text evidence="4">The sequence shown here is derived from an EMBL/GenBank/DDBJ whole genome shotgun (WGS) entry which is preliminary data.</text>
</comment>
<evidence type="ECO:0000313" key="4">
    <source>
        <dbReference type="EMBL" id="TLU73046.1"/>
    </source>
</evidence>
<keyword evidence="5" id="KW-1185">Reference proteome</keyword>
<dbReference type="GO" id="GO:0016301">
    <property type="term" value="F:kinase activity"/>
    <property type="evidence" value="ECO:0007669"/>
    <property type="project" value="UniProtKB-KW"/>
</dbReference>
<dbReference type="PANTHER" id="PTHR10584">
    <property type="entry name" value="SUGAR KINASE"/>
    <property type="match status" value="1"/>
</dbReference>
<gene>
    <name evidence="4" type="ORF">FE263_06300</name>
</gene>
<proteinExistence type="predicted"/>
<dbReference type="Pfam" id="PF00294">
    <property type="entry name" value="PfkB"/>
    <property type="match status" value="1"/>
</dbReference>
<name>A0A5R9JCD6_9PROT</name>
<evidence type="ECO:0000259" key="3">
    <source>
        <dbReference type="Pfam" id="PF00294"/>
    </source>
</evidence>
<sequence>MAPRAGFVTGGCWCFDRNKTIPFWPGEDQSVSVQSVLTRGGGSACNFAIAMRRLDPAIPIETIGLVGNDEEGRFLIAECDRHRIDRSRLHATDAARTHLTDAFCSERSGRRTHFFEAGTSDLLAPAHFDFTATTGRFLHLGLPGIHRLMDARNGGDANGWVSVLRAARAAGLRTNLELVTIDADRLASLARPCLSLLDTLVVNDYEIGALAGIDTVAGGVTDIAACLHAARVIMELGAMSVLAVHYTMGGFALSRDGALAQQGSVAIPPELVAGANGAGDAFAAGFLRVLHDDGPLDEALALGHATAAASLRHIGTTDAIETRAECLALAERWGWR</sequence>
<dbReference type="Gene3D" id="3.40.1190.20">
    <property type="match status" value="1"/>
</dbReference>
<organism evidence="4 5">
    <name type="scientific">Lichenicoccus roseus</name>
    <dbReference type="NCBI Taxonomy" id="2683649"/>
    <lineage>
        <taxon>Bacteria</taxon>
        <taxon>Pseudomonadati</taxon>
        <taxon>Pseudomonadota</taxon>
        <taxon>Alphaproteobacteria</taxon>
        <taxon>Acetobacterales</taxon>
        <taxon>Acetobacteraceae</taxon>
        <taxon>Lichenicoccus</taxon>
    </lineage>
</organism>
<dbReference type="AlphaFoldDB" id="A0A5R9JCD6"/>
<protein>
    <submittedName>
        <fullName evidence="4">Carbohydrate kinase family protein</fullName>
    </submittedName>
</protein>
<dbReference type="InterPro" id="IPR029056">
    <property type="entry name" value="Ribokinase-like"/>
</dbReference>
<reference evidence="4 5" key="1">
    <citation type="submission" date="2019-05" db="EMBL/GenBank/DDBJ databases">
        <authorList>
            <person name="Pankratov T."/>
            <person name="Grouzdev D."/>
        </authorList>
    </citation>
    <scope>NUCLEOTIDE SEQUENCE [LARGE SCALE GENOMIC DNA]</scope>
    <source>
        <strain evidence="4 5">KEBCLARHB70R</strain>
    </source>
</reference>
<dbReference type="GO" id="GO:0005829">
    <property type="term" value="C:cytosol"/>
    <property type="evidence" value="ECO:0007669"/>
    <property type="project" value="TreeGrafter"/>
</dbReference>